<dbReference type="Proteomes" id="UP001610446">
    <property type="component" value="Unassembled WGS sequence"/>
</dbReference>
<evidence type="ECO:0000256" key="1">
    <source>
        <dbReference type="ARBA" id="ARBA00022737"/>
    </source>
</evidence>
<keyword evidence="1" id="KW-0677">Repeat</keyword>
<dbReference type="InterPro" id="IPR056125">
    <property type="entry name" value="DUF7708"/>
</dbReference>
<evidence type="ECO:0000259" key="2">
    <source>
        <dbReference type="Pfam" id="PF24809"/>
    </source>
</evidence>
<dbReference type="PANTHER" id="PTHR10039:SF15">
    <property type="entry name" value="NACHT DOMAIN-CONTAINING PROTEIN"/>
    <property type="match status" value="1"/>
</dbReference>
<sequence length="463" mass="52069">MSGTGNSKPTIRTSDDLWKQAAASLSEEDQKNLDFRCPDKLEILSDLLCLTEKEIQRCEKGCISFRRKSGEKVFARDLFAKIVKWIQHFKHIGDVAVQYDPAHASLPWAGIRFLLNVLVSDFNTAELILEHATTLAEMIPRYTIFEQTFLQSTSSAALELKRALTNLYSKMLLYLAKAKAYFQIRTLKRSVKNVLLIAPDFDEHFQDIIRDQITVDRCGAIAGFQGQLDQHIELKTILNDMETPLQRMDNALAQIQDSLEAPKRTKILQWLSTEPYQKHHKLARLDFLSGTGAWLLADPVYKKWKNESASSILWLHGIPGSGKSKLVSAVIEDTIESSKNGRSPPPVYFYCSRNPAEPGRSQPSEIVASIARQLARTTSTGPLLSPVIAKYNEQEAEGFAGERLIMDESQSLILDLLSLHPVATIIVDALDECDPDTRGEMFGCIHRYTAEFLDSCQAIRVEP</sequence>
<organism evidence="4 5">
    <name type="scientific">Aspergillus pseudoustus</name>
    <dbReference type="NCBI Taxonomy" id="1810923"/>
    <lineage>
        <taxon>Eukaryota</taxon>
        <taxon>Fungi</taxon>
        <taxon>Dikarya</taxon>
        <taxon>Ascomycota</taxon>
        <taxon>Pezizomycotina</taxon>
        <taxon>Eurotiomycetes</taxon>
        <taxon>Eurotiomycetidae</taxon>
        <taxon>Eurotiales</taxon>
        <taxon>Aspergillaceae</taxon>
        <taxon>Aspergillus</taxon>
        <taxon>Aspergillus subgen. Nidulantes</taxon>
    </lineage>
</organism>
<proteinExistence type="predicted"/>
<dbReference type="Pfam" id="PF24809">
    <property type="entry name" value="DUF7708"/>
    <property type="match status" value="1"/>
</dbReference>
<dbReference type="InterPro" id="IPR027417">
    <property type="entry name" value="P-loop_NTPase"/>
</dbReference>
<evidence type="ECO:0000313" key="5">
    <source>
        <dbReference type="Proteomes" id="UP001610446"/>
    </source>
</evidence>
<accession>A0ABR4J5L9</accession>
<dbReference type="InterPro" id="IPR056884">
    <property type="entry name" value="NPHP3-like_N"/>
</dbReference>
<evidence type="ECO:0000313" key="4">
    <source>
        <dbReference type="EMBL" id="KAL2835343.1"/>
    </source>
</evidence>
<feature type="domain" description="Nephrocystin 3-like N-terminal" evidence="3">
    <location>
        <begin position="290"/>
        <end position="447"/>
    </location>
</feature>
<protein>
    <recommendedName>
        <fullName evidence="6">NACHT domain-containing protein</fullName>
    </recommendedName>
</protein>
<evidence type="ECO:0000259" key="3">
    <source>
        <dbReference type="Pfam" id="PF24883"/>
    </source>
</evidence>
<dbReference type="Pfam" id="PF24883">
    <property type="entry name" value="NPHP3_N"/>
    <property type="match status" value="1"/>
</dbReference>
<dbReference type="EMBL" id="JBFXLU010000209">
    <property type="protein sequence ID" value="KAL2835343.1"/>
    <property type="molecule type" value="Genomic_DNA"/>
</dbReference>
<comment type="caution">
    <text evidence="4">The sequence shown here is derived from an EMBL/GenBank/DDBJ whole genome shotgun (WGS) entry which is preliminary data.</text>
</comment>
<feature type="domain" description="DUF7708" evidence="2">
    <location>
        <begin position="79"/>
        <end position="218"/>
    </location>
</feature>
<keyword evidence="5" id="KW-1185">Reference proteome</keyword>
<reference evidence="4 5" key="1">
    <citation type="submission" date="2024-07" db="EMBL/GenBank/DDBJ databases">
        <title>Section-level genome sequencing and comparative genomics of Aspergillus sections Usti and Cavernicolus.</title>
        <authorList>
            <consortium name="Lawrence Berkeley National Laboratory"/>
            <person name="Nybo J.L."/>
            <person name="Vesth T.C."/>
            <person name="Theobald S."/>
            <person name="Frisvad J.C."/>
            <person name="Larsen T.O."/>
            <person name="Kjaerboelling I."/>
            <person name="Rothschild-Mancinelli K."/>
            <person name="Lyhne E.K."/>
            <person name="Kogle M.E."/>
            <person name="Barry K."/>
            <person name="Clum A."/>
            <person name="Na H."/>
            <person name="Ledsgaard L."/>
            <person name="Lin J."/>
            <person name="Lipzen A."/>
            <person name="Kuo A."/>
            <person name="Riley R."/>
            <person name="Mondo S."/>
            <person name="Labutti K."/>
            <person name="Haridas S."/>
            <person name="Pangalinan J."/>
            <person name="Salamov A.A."/>
            <person name="Simmons B.A."/>
            <person name="Magnuson J.K."/>
            <person name="Chen J."/>
            <person name="Drula E."/>
            <person name="Henrissat B."/>
            <person name="Wiebenga A."/>
            <person name="Lubbers R.J."/>
            <person name="Gomes A.C."/>
            <person name="Makela M.R."/>
            <person name="Stajich J."/>
            <person name="Grigoriev I.V."/>
            <person name="Mortensen U.H."/>
            <person name="De Vries R.P."/>
            <person name="Baker S.E."/>
            <person name="Andersen M.R."/>
        </authorList>
    </citation>
    <scope>NUCLEOTIDE SEQUENCE [LARGE SCALE GENOMIC DNA]</scope>
    <source>
        <strain evidence="4 5">CBS 123904</strain>
    </source>
</reference>
<name>A0ABR4J5L9_9EURO</name>
<evidence type="ECO:0008006" key="6">
    <source>
        <dbReference type="Google" id="ProtNLM"/>
    </source>
</evidence>
<dbReference type="PANTHER" id="PTHR10039">
    <property type="entry name" value="AMELOGENIN"/>
    <property type="match status" value="1"/>
</dbReference>
<dbReference type="Gene3D" id="3.40.50.300">
    <property type="entry name" value="P-loop containing nucleotide triphosphate hydrolases"/>
    <property type="match status" value="1"/>
</dbReference>
<gene>
    <name evidence="4" type="ORF">BJY01DRAFT_252764</name>
</gene>